<reference evidence="6" key="1">
    <citation type="submission" date="2023-08" db="EMBL/GenBank/DDBJ databases">
        <authorList>
            <person name="Chen Y."/>
            <person name="Shah S."/>
            <person name="Dougan E. K."/>
            <person name="Thang M."/>
            <person name="Chan C."/>
        </authorList>
    </citation>
    <scope>NUCLEOTIDE SEQUENCE</scope>
</reference>
<dbReference type="GO" id="GO:0016020">
    <property type="term" value="C:membrane"/>
    <property type="evidence" value="ECO:0007669"/>
    <property type="project" value="InterPro"/>
</dbReference>
<dbReference type="Proteomes" id="UP001178507">
    <property type="component" value="Unassembled WGS sequence"/>
</dbReference>
<keyword evidence="2 5" id="KW-0812">Transmembrane</keyword>
<evidence type="ECO:0000256" key="2">
    <source>
        <dbReference type="ARBA" id="ARBA00022692"/>
    </source>
</evidence>
<dbReference type="InterPro" id="IPR006838">
    <property type="entry name" value="ADTRP_AIG1"/>
</dbReference>
<feature type="transmembrane region" description="Helical" evidence="5">
    <location>
        <begin position="112"/>
        <end position="133"/>
    </location>
</feature>
<feature type="transmembrane region" description="Helical" evidence="5">
    <location>
        <begin position="40"/>
        <end position="58"/>
    </location>
</feature>
<evidence type="ECO:0000256" key="3">
    <source>
        <dbReference type="ARBA" id="ARBA00022989"/>
    </source>
</evidence>
<keyword evidence="7" id="KW-1185">Reference proteome</keyword>
<evidence type="ECO:0000256" key="1">
    <source>
        <dbReference type="ARBA" id="ARBA00004127"/>
    </source>
</evidence>
<protein>
    <submittedName>
        <fullName evidence="6">Uncharacterized protein</fullName>
    </submittedName>
</protein>
<proteinExistence type="predicted"/>
<gene>
    <name evidence="6" type="ORF">EVOR1521_LOCUS14171</name>
</gene>
<feature type="transmembrane region" description="Helical" evidence="5">
    <location>
        <begin position="260"/>
        <end position="284"/>
    </location>
</feature>
<keyword evidence="3 5" id="KW-1133">Transmembrane helix</keyword>
<comment type="caution">
    <text evidence="6">The sequence shown here is derived from an EMBL/GenBank/DDBJ whole genome shotgun (WGS) entry which is preliminary data.</text>
</comment>
<dbReference type="Pfam" id="PF04750">
    <property type="entry name" value="Far-17a_AIG1"/>
    <property type="match status" value="1"/>
</dbReference>
<feature type="transmembrane region" description="Helical" evidence="5">
    <location>
        <begin position="64"/>
        <end position="86"/>
    </location>
</feature>
<feature type="transmembrane region" description="Helical" evidence="5">
    <location>
        <begin position="220"/>
        <end position="240"/>
    </location>
</feature>
<dbReference type="EMBL" id="CAUJNA010001659">
    <property type="protein sequence ID" value="CAJ1388263.1"/>
    <property type="molecule type" value="Genomic_DNA"/>
</dbReference>
<keyword evidence="4 5" id="KW-0472">Membrane</keyword>
<evidence type="ECO:0000256" key="4">
    <source>
        <dbReference type="ARBA" id="ARBA00023136"/>
    </source>
</evidence>
<evidence type="ECO:0000313" key="7">
    <source>
        <dbReference type="Proteomes" id="UP001178507"/>
    </source>
</evidence>
<feature type="transmembrane region" description="Helical" evidence="5">
    <location>
        <begin position="145"/>
        <end position="167"/>
    </location>
</feature>
<sequence>MSHEHLVKGSSLSRQLLRCPPGKYDREERLQHRYTRKMDFAGLCLLSILYISILSTSTNDIPDVLLHPMFACQLLTAIISVYNLYVEIHVLPRGTKEAADDFRVTYGPFGRWVYLTHQTIGLLAVHSVISVLAPCLSQRLAYGTYTAAPVVGATGVFVTVQYFNLVFSHPDHKQNCRVWAARGFRFGFVDGLRHSLPIVIAVLDMVARDSHALSAAMPSAFHTLCIHAVYMLMFLCMVHTNHAITGCWPYGFMKELGSHVWKWLAFAAVQGMLLSACASFLYFLGRSERWL</sequence>
<organism evidence="6 7">
    <name type="scientific">Effrenium voratum</name>
    <dbReference type="NCBI Taxonomy" id="2562239"/>
    <lineage>
        <taxon>Eukaryota</taxon>
        <taxon>Sar</taxon>
        <taxon>Alveolata</taxon>
        <taxon>Dinophyceae</taxon>
        <taxon>Suessiales</taxon>
        <taxon>Symbiodiniaceae</taxon>
        <taxon>Effrenium</taxon>
    </lineage>
</organism>
<evidence type="ECO:0000256" key="5">
    <source>
        <dbReference type="SAM" id="Phobius"/>
    </source>
</evidence>
<evidence type="ECO:0000313" key="6">
    <source>
        <dbReference type="EMBL" id="CAJ1388263.1"/>
    </source>
</evidence>
<name>A0AA36III6_9DINO</name>
<dbReference type="GO" id="GO:0012505">
    <property type="term" value="C:endomembrane system"/>
    <property type="evidence" value="ECO:0007669"/>
    <property type="project" value="UniProtKB-SubCell"/>
</dbReference>
<accession>A0AA36III6</accession>
<dbReference type="AlphaFoldDB" id="A0AA36III6"/>
<comment type="subcellular location">
    <subcellularLocation>
        <location evidence="1">Endomembrane system</location>
        <topology evidence="1">Multi-pass membrane protein</topology>
    </subcellularLocation>
</comment>